<evidence type="ECO:0000256" key="1">
    <source>
        <dbReference type="SAM" id="MobiDB-lite"/>
    </source>
</evidence>
<evidence type="ECO:0008006" key="4">
    <source>
        <dbReference type="Google" id="ProtNLM"/>
    </source>
</evidence>
<feature type="region of interest" description="Disordered" evidence="1">
    <location>
        <begin position="1"/>
        <end position="31"/>
    </location>
</feature>
<feature type="compositionally biased region" description="Basic and acidic residues" evidence="1">
    <location>
        <begin position="95"/>
        <end position="112"/>
    </location>
</feature>
<dbReference type="AlphaFoldDB" id="A0A5J4YNQ3"/>
<dbReference type="EMBL" id="VRMN01000008">
    <property type="protein sequence ID" value="KAA8492825.1"/>
    <property type="molecule type" value="Genomic_DNA"/>
</dbReference>
<accession>A0A5J4YNQ3</accession>
<dbReference type="Proteomes" id="UP000324585">
    <property type="component" value="Unassembled WGS sequence"/>
</dbReference>
<reference evidence="3" key="1">
    <citation type="journal article" date="2019" name="Nat. Commun.">
        <title>Expansion of phycobilisome linker gene families in mesophilic red algae.</title>
        <authorList>
            <person name="Lee J."/>
            <person name="Kim D."/>
            <person name="Bhattacharya D."/>
            <person name="Yoon H.S."/>
        </authorList>
    </citation>
    <scope>NUCLEOTIDE SEQUENCE [LARGE SCALE GENOMIC DNA]</scope>
    <source>
        <strain evidence="3">CCMP 1328</strain>
    </source>
</reference>
<sequence>MYRLRHPAASSRRVAQRWQHPSPGALLGSHAPSRSYAKWRSWQSKHDERRGIPANSVWDSSSALQNAKDLYGWENSTTSERRRSPAQTKLGSFEQDGKPYARPDLLESRLAAESEPEPDESSDDEPESHAKTLTDLNLIYKRSVAVVQQILIDQERFPLEEDKSIRTWLGRFEQLLEEPALTGAGAARILQLMVKAGRLSKIHQVRVLSFLHEHGFWMRVRMHTIDRLRGDTGAGPDALLLASLLSAMKDLNIALDDEFAGNWFHAAEDLRSFEPDALAVSLHGLVSLRAAIPGYFMRLWFARALKSDTQWSRRSIQAALSALAKGRFDSFPQQPKCVEKLVLHWEKDPMWVSEGTPSGKDLCALLTSIAKLRWFKPSSGLLEKWYLACEDASFDAQGLANSIWALGSLRVENSHAFRRFWALWRLRYSALEEGFNRIECMNVFWASGRLKLDFQEDLEVAHELIRNALYHVNEWTAEDCSTFIWSLSCVGQVELEASHWDMIESSLFNLDEEFNKKQLYFVAKSLVTLEAPINVPGKILETRAKLDAKKEKSSDPTSLSREDDQP</sequence>
<proteinExistence type="predicted"/>
<evidence type="ECO:0000313" key="2">
    <source>
        <dbReference type="EMBL" id="KAA8492825.1"/>
    </source>
</evidence>
<comment type="caution">
    <text evidence="2">The sequence shown here is derived from an EMBL/GenBank/DDBJ whole genome shotgun (WGS) entry which is preliminary data.</text>
</comment>
<name>A0A5J4YNQ3_PORPP</name>
<feature type="compositionally biased region" description="Acidic residues" evidence="1">
    <location>
        <begin position="114"/>
        <end position="126"/>
    </location>
</feature>
<evidence type="ECO:0000313" key="3">
    <source>
        <dbReference type="Proteomes" id="UP000324585"/>
    </source>
</evidence>
<gene>
    <name evidence="2" type="ORF">FVE85_9097</name>
</gene>
<feature type="region of interest" description="Disordered" evidence="1">
    <location>
        <begin position="71"/>
        <end position="130"/>
    </location>
</feature>
<protein>
    <recommendedName>
        <fullName evidence="4">Tbc2 translation factor, chloroplastic</fullName>
    </recommendedName>
</protein>
<organism evidence="2 3">
    <name type="scientific">Porphyridium purpureum</name>
    <name type="common">Red alga</name>
    <name type="synonym">Porphyridium cruentum</name>
    <dbReference type="NCBI Taxonomy" id="35688"/>
    <lineage>
        <taxon>Eukaryota</taxon>
        <taxon>Rhodophyta</taxon>
        <taxon>Bangiophyceae</taxon>
        <taxon>Porphyridiales</taxon>
        <taxon>Porphyridiaceae</taxon>
        <taxon>Porphyridium</taxon>
    </lineage>
</organism>
<feature type="region of interest" description="Disordered" evidence="1">
    <location>
        <begin position="546"/>
        <end position="566"/>
    </location>
</feature>
<dbReference type="OrthoDB" id="415147at2759"/>
<keyword evidence="3" id="KW-1185">Reference proteome</keyword>